<organism evidence="2 3">
    <name type="scientific">Kibdelosporangium banguiense</name>
    <dbReference type="NCBI Taxonomy" id="1365924"/>
    <lineage>
        <taxon>Bacteria</taxon>
        <taxon>Bacillati</taxon>
        <taxon>Actinomycetota</taxon>
        <taxon>Actinomycetes</taxon>
        <taxon>Pseudonocardiales</taxon>
        <taxon>Pseudonocardiaceae</taxon>
        <taxon>Kibdelosporangium</taxon>
    </lineage>
</organism>
<accession>A0ABS4TK31</accession>
<protein>
    <submittedName>
        <fullName evidence="2">Uncharacterized protein</fullName>
    </submittedName>
</protein>
<feature type="compositionally biased region" description="Low complexity" evidence="1">
    <location>
        <begin position="1"/>
        <end position="16"/>
    </location>
</feature>
<dbReference type="RefSeq" id="WP_209649133.1">
    <property type="nucleotide sequence ID" value="NZ_JAGINW010000001.1"/>
</dbReference>
<evidence type="ECO:0000313" key="2">
    <source>
        <dbReference type="EMBL" id="MBP2324777.1"/>
    </source>
</evidence>
<name>A0ABS4TK31_9PSEU</name>
<feature type="region of interest" description="Disordered" evidence="1">
    <location>
        <begin position="1"/>
        <end position="29"/>
    </location>
</feature>
<dbReference type="EMBL" id="JAGINW010000001">
    <property type="protein sequence ID" value="MBP2324777.1"/>
    <property type="molecule type" value="Genomic_DNA"/>
</dbReference>
<proteinExistence type="predicted"/>
<comment type="caution">
    <text evidence="2">The sequence shown here is derived from an EMBL/GenBank/DDBJ whole genome shotgun (WGS) entry which is preliminary data.</text>
</comment>
<evidence type="ECO:0000256" key="1">
    <source>
        <dbReference type="SAM" id="MobiDB-lite"/>
    </source>
</evidence>
<reference evidence="2 3" key="1">
    <citation type="submission" date="2021-03" db="EMBL/GenBank/DDBJ databases">
        <title>Sequencing the genomes of 1000 actinobacteria strains.</title>
        <authorList>
            <person name="Klenk H.-P."/>
        </authorList>
    </citation>
    <scope>NUCLEOTIDE SEQUENCE [LARGE SCALE GENOMIC DNA]</scope>
    <source>
        <strain evidence="2 3">DSM 46670</strain>
    </source>
</reference>
<gene>
    <name evidence="2" type="ORF">JOF56_005162</name>
</gene>
<keyword evidence="3" id="KW-1185">Reference proteome</keyword>
<dbReference type="Proteomes" id="UP001519332">
    <property type="component" value="Unassembled WGS sequence"/>
</dbReference>
<evidence type="ECO:0000313" key="3">
    <source>
        <dbReference type="Proteomes" id="UP001519332"/>
    </source>
</evidence>
<sequence length="90" mass="9552">MDDGSSFGASFGRRGSPPSTPNARPSTSSTLTARFAAQFKLAEDLVADYSKHPGPTTNTVQELLGRPALTFAEWAHDNASVFSVTDLPQP</sequence>